<proteinExistence type="predicted"/>
<dbReference type="EMBL" id="QJKJ01010926">
    <property type="protein sequence ID" value="RDX72388.1"/>
    <property type="molecule type" value="Genomic_DNA"/>
</dbReference>
<accession>A0A371F280</accession>
<gene>
    <name evidence="1" type="ORF">CR513_48135</name>
</gene>
<sequence>MIIVSFIGSCGPDVEIVMTSASSSAAAWNRLNKHYAKCCFNNKRHPMCPRLMDKSTLMVPIPLLLLTLQTTTLNGVKPLTQSPHASIVNNYNVKDQLLVANGRVSVFNTLDPPLYPHLTETALRSLPYFSPTSLGLMHLKWQQISLIECLLHSLVLCDSLGLLLSQIINFFPSSNCVLRLEFPSKCILLL</sequence>
<dbReference type="AlphaFoldDB" id="A0A371F280"/>
<dbReference type="Proteomes" id="UP000257109">
    <property type="component" value="Unassembled WGS sequence"/>
</dbReference>
<evidence type="ECO:0000313" key="2">
    <source>
        <dbReference type="Proteomes" id="UP000257109"/>
    </source>
</evidence>
<evidence type="ECO:0000313" key="1">
    <source>
        <dbReference type="EMBL" id="RDX72388.1"/>
    </source>
</evidence>
<name>A0A371F280_MUCPR</name>
<reference evidence="1" key="1">
    <citation type="submission" date="2018-05" db="EMBL/GenBank/DDBJ databases">
        <title>Draft genome of Mucuna pruriens seed.</title>
        <authorList>
            <person name="Nnadi N.E."/>
            <person name="Vos R."/>
            <person name="Hasami M.H."/>
            <person name="Devisetty U.K."/>
            <person name="Aguiy J.C."/>
        </authorList>
    </citation>
    <scope>NUCLEOTIDE SEQUENCE [LARGE SCALE GENOMIC DNA]</scope>
    <source>
        <strain evidence="1">JCA_2017</strain>
    </source>
</reference>
<comment type="caution">
    <text evidence="1">The sequence shown here is derived from an EMBL/GenBank/DDBJ whole genome shotgun (WGS) entry which is preliminary data.</text>
</comment>
<organism evidence="1 2">
    <name type="scientific">Mucuna pruriens</name>
    <name type="common">Velvet bean</name>
    <name type="synonym">Dolichos pruriens</name>
    <dbReference type="NCBI Taxonomy" id="157652"/>
    <lineage>
        <taxon>Eukaryota</taxon>
        <taxon>Viridiplantae</taxon>
        <taxon>Streptophyta</taxon>
        <taxon>Embryophyta</taxon>
        <taxon>Tracheophyta</taxon>
        <taxon>Spermatophyta</taxon>
        <taxon>Magnoliopsida</taxon>
        <taxon>eudicotyledons</taxon>
        <taxon>Gunneridae</taxon>
        <taxon>Pentapetalae</taxon>
        <taxon>rosids</taxon>
        <taxon>fabids</taxon>
        <taxon>Fabales</taxon>
        <taxon>Fabaceae</taxon>
        <taxon>Papilionoideae</taxon>
        <taxon>50 kb inversion clade</taxon>
        <taxon>NPAAA clade</taxon>
        <taxon>indigoferoid/millettioid clade</taxon>
        <taxon>Phaseoleae</taxon>
        <taxon>Mucuna</taxon>
    </lineage>
</organism>
<feature type="non-terminal residue" evidence="1">
    <location>
        <position position="1"/>
    </location>
</feature>
<protein>
    <submittedName>
        <fullName evidence="1">Uncharacterized protein</fullName>
    </submittedName>
</protein>
<keyword evidence="2" id="KW-1185">Reference proteome</keyword>